<evidence type="ECO:0000259" key="2">
    <source>
        <dbReference type="Pfam" id="PF04073"/>
    </source>
</evidence>
<sequence length="112" mass="12449">MNKTPSPGATDKTQAPCTHDELIRLLEKLGITHSTISHEPMFTVTDSKKLRATDPSGGYTKNLFLRNKKGLMWLVTCNEDRQIDLRSLAQALGAGRFSFGSVQRLVRYLGVT</sequence>
<feature type="non-terminal residue" evidence="3">
    <location>
        <position position="112"/>
    </location>
</feature>
<evidence type="ECO:0000256" key="1">
    <source>
        <dbReference type="ARBA" id="ARBA00010201"/>
    </source>
</evidence>
<feature type="domain" description="YbaK/aminoacyl-tRNA synthetase-associated" evidence="2">
    <location>
        <begin position="38"/>
        <end position="111"/>
    </location>
</feature>
<dbReference type="InterPro" id="IPR036754">
    <property type="entry name" value="YbaK/aa-tRNA-synt-asso_dom_sf"/>
</dbReference>
<dbReference type="EMBL" id="UINC01087507">
    <property type="protein sequence ID" value="SVC36933.1"/>
    <property type="molecule type" value="Genomic_DNA"/>
</dbReference>
<dbReference type="Gene3D" id="3.90.960.10">
    <property type="entry name" value="YbaK/aminoacyl-tRNA synthetase-associated domain"/>
    <property type="match status" value="1"/>
</dbReference>
<organism evidence="3">
    <name type="scientific">marine metagenome</name>
    <dbReference type="NCBI Taxonomy" id="408172"/>
    <lineage>
        <taxon>unclassified sequences</taxon>
        <taxon>metagenomes</taxon>
        <taxon>ecological metagenomes</taxon>
    </lineage>
</organism>
<evidence type="ECO:0000313" key="3">
    <source>
        <dbReference type="EMBL" id="SVC36933.1"/>
    </source>
</evidence>
<accession>A0A382LKY1</accession>
<dbReference type="InterPro" id="IPR007214">
    <property type="entry name" value="YbaK/aa-tRNA-synth-assoc-dom"/>
</dbReference>
<reference evidence="3" key="1">
    <citation type="submission" date="2018-05" db="EMBL/GenBank/DDBJ databases">
        <authorList>
            <person name="Lanie J.A."/>
            <person name="Ng W.-L."/>
            <person name="Kazmierczak K.M."/>
            <person name="Andrzejewski T.M."/>
            <person name="Davidsen T.M."/>
            <person name="Wayne K.J."/>
            <person name="Tettelin H."/>
            <person name="Glass J.I."/>
            <person name="Rusch D."/>
            <person name="Podicherti R."/>
            <person name="Tsui H.-C.T."/>
            <person name="Winkler M.E."/>
        </authorList>
    </citation>
    <scope>NUCLEOTIDE SEQUENCE</scope>
</reference>
<dbReference type="PANTHER" id="PTHR31423:SF3">
    <property type="entry name" value="PROLYL-TRNA SYNTHETASE ASSOCIATED DOMAIN-CONTAINING PROTEIN 1-RELATED"/>
    <property type="match status" value="1"/>
</dbReference>
<dbReference type="SUPFAM" id="SSF55826">
    <property type="entry name" value="YbaK/ProRS associated domain"/>
    <property type="match status" value="1"/>
</dbReference>
<dbReference type="Pfam" id="PF04073">
    <property type="entry name" value="tRNA_edit"/>
    <property type="match status" value="1"/>
</dbReference>
<dbReference type="InterPro" id="IPR040285">
    <property type="entry name" value="ProX/PRXD1"/>
</dbReference>
<comment type="similarity">
    <text evidence="1">Belongs to the PRORSD1 family.</text>
</comment>
<proteinExistence type="inferred from homology"/>
<dbReference type="GO" id="GO:0002161">
    <property type="term" value="F:aminoacyl-tRNA deacylase activity"/>
    <property type="evidence" value="ECO:0007669"/>
    <property type="project" value="InterPro"/>
</dbReference>
<name>A0A382LKY1_9ZZZZ</name>
<dbReference type="AlphaFoldDB" id="A0A382LKY1"/>
<protein>
    <recommendedName>
        <fullName evidence="2">YbaK/aminoacyl-tRNA synthetase-associated domain-containing protein</fullName>
    </recommendedName>
</protein>
<gene>
    <name evidence="3" type="ORF">METZ01_LOCUS289787</name>
</gene>
<dbReference type="PANTHER" id="PTHR31423">
    <property type="entry name" value="YBAK DOMAIN-CONTAINING PROTEIN"/>
    <property type="match status" value="1"/>
</dbReference>